<evidence type="ECO:0000256" key="1">
    <source>
        <dbReference type="ARBA" id="ARBA00008857"/>
    </source>
</evidence>
<organism evidence="7 8">
    <name type="scientific">Candidatus Lachnoclostridium stercoravium</name>
    <dbReference type="NCBI Taxonomy" id="2838633"/>
    <lineage>
        <taxon>Bacteria</taxon>
        <taxon>Bacillati</taxon>
        <taxon>Bacillota</taxon>
        <taxon>Clostridia</taxon>
        <taxon>Lachnospirales</taxon>
        <taxon>Lachnospiraceae</taxon>
    </lineage>
</organism>
<dbReference type="Gene3D" id="1.10.443.10">
    <property type="entry name" value="Intergrase catalytic core"/>
    <property type="match status" value="1"/>
</dbReference>
<dbReference type="GO" id="GO:0015074">
    <property type="term" value="P:DNA integration"/>
    <property type="evidence" value="ECO:0007669"/>
    <property type="project" value="InterPro"/>
</dbReference>
<dbReference type="InterPro" id="IPR013762">
    <property type="entry name" value="Integrase-like_cat_sf"/>
</dbReference>
<evidence type="ECO:0000256" key="4">
    <source>
        <dbReference type="PROSITE-ProRule" id="PRU01248"/>
    </source>
</evidence>
<proteinExistence type="inferred from homology"/>
<reference evidence="7" key="1">
    <citation type="journal article" date="2021" name="PeerJ">
        <title>Extensive microbial diversity within the chicken gut microbiome revealed by metagenomics and culture.</title>
        <authorList>
            <person name="Gilroy R."/>
            <person name="Ravi A."/>
            <person name="Getino M."/>
            <person name="Pursley I."/>
            <person name="Horton D.L."/>
            <person name="Alikhan N.F."/>
            <person name="Baker D."/>
            <person name="Gharbi K."/>
            <person name="Hall N."/>
            <person name="Watson M."/>
            <person name="Adriaenssens E.M."/>
            <person name="Foster-Nyarko E."/>
            <person name="Jarju S."/>
            <person name="Secka A."/>
            <person name="Antonio M."/>
            <person name="Oren A."/>
            <person name="Chaudhuri R.R."/>
            <person name="La Ragione R."/>
            <person name="Hildebrand F."/>
            <person name="Pallen M.J."/>
        </authorList>
    </citation>
    <scope>NUCLEOTIDE SEQUENCE</scope>
    <source>
        <strain evidence="7">CHK178-16964</strain>
    </source>
</reference>
<evidence type="ECO:0000256" key="2">
    <source>
        <dbReference type="ARBA" id="ARBA00023125"/>
    </source>
</evidence>
<evidence type="ECO:0000313" key="8">
    <source>
        <dbReference type="Proteomes" id="UP000823900"/>
    </source>
</evidence>
<dbReference type="SUPFAM" id="SSF56349">
    <property type="entry name" value="DNA breaking-rejoining enzymes"/>
    <property type="match status" value="1"/>
</dbReference>
<dbReference type="GO" id="GO:0003677">
    <property type="term" value="F:DNA binding"/>
    <property type="evidence" value="ECO:0007669"/>
    <property type="project" value="UniProtKB-UniRule"/>
</dbReference>
<sequence length="298" mass="34443">MTLEEAFDDFLYNKEVDGLKADSIKNYRVTIGYFLSAMGLQTPLEAVTLKMVQEYVKSLLNGSIARATAASYIRNVRIFLRWCYREYDGLQFNPAKVRQLKSPKKNVHIYRSDEIRLILEMAKTSVPWITARNRGILSLMLDSGIRQAEVCGLKKVNVDRERHLLKVTGKGDKDRFVHVGDFALRLLDDYLFMCPYKDSDYVFIDRRGHRLSGNAIRLFVHRLQNQLPFELSSHKLRHNFATNFCIDSLERTGQTCVQDLGILMGHESIETTKRYEHFAHELVAAKNAHSHLDQVFNP</sequence>
<name>A0A9D2KPJ1_9FIRM</name>
<evidence type="ECO:0000313" key="7">
    <source>
        <dbReference type="EMBL" id="HJA72249.1"/>
    </source>
</evidence>
<dbReference type="PANTHER" id="PTHR30349">
    <property type="entry name" value="PHAGE INTEGRASE-RELATED"/>
    <property type="match status" value="1"/>
</dbReference>
<comment type="caution">
    <text evidence="7">The sequence shown here is derived from an EMBL/GenBank/DDBJ whole genome shotgun (WGS) entry which is preliminary data.</text>
</comment>
<gene>
    <name evidence="7" type="ORF">IAA07_11870</name>
</gene>
<evidence type="ECO:0000256" key="3">
    <source>
        <dbReference type="ARBA" id="ARBA00023172"/>
    </source>
</evidence>
<dbReference type="InterPro" id="IPR044068">
    <property type="entry name" value="CB"/>
</dbReference>
<dbReference type="AlphaFoldDB" id="A0A9D2KPJ1"/>
<feature type="domain" description="Tyr recombinase" evidence="5">
    <location>
        <begin position="105"/>
        <end position="288"/>
    </location>
</feature>
<reference evidence="7" key="2">
    <citation type="submission" date="2021-04" db="EMBL/GenBank/DDBJ databases">
        <authorList>
            <person name="Gilroy R."/>
        </authorList>
    </citation>
    <scope>NUCLEOTIDE SEQUENCE</scope>
    <source>
        <strain evidence="7">CHK178-16964</strain>
    </source>
</reference>
<dbReference type="Gene3D" id="1.10.150.130">
    <property type="match status" value="1"/>
</dbReference>
<feature type="domain" description="Core-binding (CB)" evidence="6">
    <location>
        <begin position="1"/>
        <end position="84"/>
    </location>
</feature>
<dbReference type="InterPro" id="IPR002104">
    <property type="entry name" value="Integrase_catalytic"/>
</dbReference>
<dbReference type="PANTHER" id="PTHR30349:SF41">
    <property type="entry name" value="INTEGRASE_RECOMBINASE PROTEIN MJ0367-RELATED"/>
    <property type="match status" value="1"/>
</dbReference>
<dbReference type="InterPro" id="IPR011010">
    <property type="entry name" value="DNA_brk_join_enz"/>
</dbReference>
<dbReference type="PROSITE" id="PS51898">
    <property type="entry name" value="TYR_RECOMBINASE"/>
    <property type="match status" value="1"/>
</dbReference>
<protein>
    <submittedName>
        <fullName evidence="7">Tyrosine-type recombinase/integrase</fullName>
    </submittedName>
</protein>
<accession>A0A9D2KPJ1</accession>
<comment type="similarity">
    <text evidence="1">Belongs to the 'phage' integrase family.</text>
</comment>
<evidence type="ECO:0000259" key="6">
    <source>
        <dbReference type="PROSITE" id="PS51900"/>
    </source>
</evidence>
<dbReference type="PROSITE" id="PS51900">
    <property type="entry name" value="CB"/>
    <property type="match status" value="1"/>
</dbReference>
<keyword evidence="3" id="KW-0233">DNA recombination</keyword>
<dbReference type="EMBL" id="DWZA01000100">
    <property type="protein sequence ID" value="HJA72249.1"/>
    <property type="molecule type" value="Genomic_DNA"/>
</dbReference>
<keyword evidence="2 4" id="KW-0238">DNA-binding</keyword>
<evidence type="ECO:0000259" key="5">
    <source>
        <dbReference type="PROSITE" id="PS51898"/>
    </source>
</evidence>
<dbReference type="InterPro" id="IPR010998">
    <property type="entry name" value="Integrase_recombinase_N"/>
</dbReference>
<dbReference type="Proteomes" id="UP000823900">
    <property type="component" value="Unassembled WGS sequence"/>
</dbReference>
<dbReference type="GO" id="GO:0006310">
    <property type="term" value="P:DNA recombination"/>
    <property type="evidence" value="ECO:0007669"/>
    <property type="project" value="UniProtKB-KW"/>
</dbReference>
<dbReference type="Pfam" id="PF00589">
    <property type="entry name" value="Phage_integrase"/>
    <property type="match status" value="1"/>
</dbReference>
<dbReference type="InterPro" id="IPR050090">
    <property type="entry name" value="Tyrosine_recombinase_XerCD"/>
</dbReference>